<evidence type="ECO:0000256" key="2">
    <source>
        <dbReference type="ARBA" id="ARBA00023315"/>
    </source>
</evidence>
<feature type="domain" description="N-acetyltransferase" evidence="3">
    <location>
        <begin position="140"/>
        <end position="284"/>
    </location>
</feature>
<dbReference type="InterPro" id="IPR016181">
    <property type="entry name" value="Acyl_CoA_acyltransferase"/>
</dbReference>
<evidence type="ECO:0000259" key="3">
    <source>
        <dbReference type="PROSITE" id="PS51186"/>
    </source>
</evidence>
<dbReference type="PROSITE" id="PS51186">
    <property type="entry name" value="GNAT"/>
    <property type="match status" value="1"/>
</dbReference>
<keyword evidence="5" id="KW-1185">Reference proteome</keyword>
<evidence type="ECO:0000256" key="1">
    <source>
        <dbReference type="ARBA" id="ARBA00022679"/>
    </source>
</evidence>
<comment type="caution">
    <text evidence="4">The sequence shown here is derived from an EMBL/GenBank/DDBJ whole genome shotgun (WGS) entry which is preliminary data.</text>
</comment>
<dbReference type="InterPro" id="IPR036388">
    <property type="entry name" value="WH-like_DNA-bd_sf"/>
</dbReference>
<dbReference type="SUPFAM" id="SSF55729">
    <property type="entry name" value="Acyl-CoA N-acyltransferases (Nat)"/>
    <property type="match status" value="1"/>
</dbReference>
<proteinExistence type="predicted"/>
<dbReference type="PANTHER" id="PTHR43877">
    <property type="entry name" value="AMINOALKYLPHOSPHONATE N-ACETYLTRANSFERASE-RELATED-RELATED"/>
    <property type="match status" value="1"/>
</dbReference>
<dbReference type="InterPro" id="IPR000835">
    <property type="entry name" value="HTH_MarR-typ"/>
</dbReference>
<dbReference type="Pfam" id="PF00583">
    <property type="entry name" value="Acetyltransf_1"/>
    <property type="match status" value="1"/>
</dbReference>
<dbReference type="Gene3D" id="1.10.10.10">
    <property type="entry name" value="Winged helix-like DNA-binding domain superfamily/Winged helix DNA-binding domain"/>
    <property type="match status" value="1"/>
</dbReference>
<sequence>MDSSLVERVRRFNRTVTQRIGALDDAYLARGRPLGQCRVLWEVGDGGSEVRALRARLDLDSGYLSRLLAALRADGLVEVTAADDGRVRTVRLTPAGAAERDELDRRSDDLATDILTPLDEAQRGRLVAAMGEVERLLVASMVRVAETDPQAPEARACVAAYVAELAARFDTGFDPSRSIPADGALLLVATLHTEPVGCAALRVHDSWAAVKRMWVAPSVRGLGLGRRLLAELEATARARGVGTLRLETNRALTEAIALYRSAGYREVPAFNDEPYAHHWFTKEL</sequence>
<keyword evidence="2" id="KW-0012">Acyltransferase</keyword>
<dbReference type="GO" id="GO:0003700">
    <property type="term" value="F:DNA-binding transcription factor activity"/>
    <property type="evidence" value="ECO:0007669"/>
    <property type="project" value="InterPro"/>
</dbReference>
<dbReference type="InterPro" id="IPR000182">
    <property type="entry name" value="GNAT_dom"/>
</dbReference>
<dbReference type="Pfam" id="PF12802">
    <property type="entry name" value="MarR_2"/>
    <property type="match status" value="1"/>
</dbReference>
<reference evidence="4 5" key="2">
    <citation type="submission" date="2020-03" db="EMBL/GenBank/DDBJ databases">
        <authorList>
            <person name="Ichikawa N."/>
            <person name="Kimura A."/>
            <person name="Kitahashi Y."/>
            <person name="Uohara A."/>
        </authorList>
    </citation>
    <scope>NUCLEOTIDE SEQUENCE [LARGE SCALE GENOMIC DNA]</scope>
    <source>
        <strain evidence="4 5">NBRC 108639</strain>
    </source>
</reference>
<dbReference type="SUPFAM" id="SSF46785">
    <property type="entry name" value="Winged helix' DNA-binding domain"/>
    <property type="match status" value="1"/>
</dbReference>
<dbReference type="PANTHER" id="PTHR43877:SF2">
    <property type="entry name" value="AMINOALKYLPHOSPHONATE N-ACETYLTRANSFERASE-RELATED"/>
    <property type="match status" value="1"/>
</dbReference>
<dbReference type="InterPro" id="IPR050832">
    <property type="entry name" value="Bact_Acetyltransf"/>
</dbReference>
<organism evidence="4 5">
    <name type="scientific">Phytohabitans houttuyneae</name>
    <dbReference type="NCBI Taxonomy" id="1076126"/>
    <lineage>
        <taxon>Bacteria</taxon>
        <taxon>Bacillati</taxon>
        <taxon>Actinomycetota</taxon>
        <taxon>Actinomycetes</taxon>
        <taxon>Micromonosporales</taxon>
        <taxon>Micromonosporaceae</taxon>
    </lineage>
</organism>
<evidence type="ECO:0000313" key="4">
    <source>
        <dbReference type="EMBL" id="GFJ75892.1"/>
    </source>
</evidence>
<name>A0A6V8JTP8_9ACTN</name>
<accession>A0A6V8JTP8</accession>
<protein>
    <submittedName>
        <fullName evidence="4">Putative transcriptional regulator, MarR family protein</fullName>
    </submittedName>
</protein>
<dbReference type="EMBL" id="BLPF01000001">
    <property type="protein sequence ID" value="GFJ75892.1"/>
    <property type="molecule type" value="Genomic_DNA"/>
</dbReference>
<dbReference type="Proteomes" id="UP000482800">
    <property type="component" value="Unassembled WGS sequence"/>
</dbReference>
<dbReference type="AlphaFoldDB" id="A0A6V8JTP8"/>
<dbReference type="RefSeq" id="WP_173052484.1">
    <property type="nucleotide sequence ID" value="NZ_BAABGO010000007.1"/>
</dbReference>
<dbReference type="Gene3D" id="3.40.630.30">
    <property type="match status" value="1"/>
</dbReference>
<dbReference type="GO" id="GO:0016747">
    <property type="term" value="F:acyltransferase activity, transferring groups other than amino-acyl groups"/>
    <property type="evidence" value="ECO:0007669"/>
    <property type="project" value="InterPro"/>
</dbReference>
<gene>
    <name evidence="4" type="ORF">Phou_000720</name>
</gene>
<dbReference type="InterPro" id="IPR036390">
    <property type="entry name" value="WH_DNA-bd_sf"/>
</dbReference>
<evidence type="ECO:0000313" key="5">
    <source>
        <dbReference type="Proteomes" id="UP000482800"/>
    </source>
</evidence>
<reference evidence="4 5" key="1">
    <citation type="submission" date="2020-03" db="EMBL/GenBank/DDBJ databases">
        <title>Whole genome shotgun sequence of Phytohabitans houttuyneae NBRC 108639.</title>
        <authorList>
            <person name="Komaki H."/>
            <person name="Tamura T."/>
        </authorList>
    </citation>
    <scope>NUCLEOTIDE SEQUENCE [LARGE SCALE GENOMIC DNA]</scope>
    <source>
        <strain evidence="4 5">NBRC 108639</strain>
    </source>
</reference>
<keyword evidence="1" id="KW-0808">Transferase</keyword>